<sequence length="261" mass="28661">MPIQVRQVRPSDLPARERVFSGAFSSGLRPHIFPNGMSEADLIHSFSENLNGLKTKMSTSDSEAGQRAFVAYDTDTPADPSDLVFPEAWEHKAEAELSEEEKKNAKKVVGVAIWVLQPSARTQEQIDKEAAKEEPHAHAPGANGALLDAMDAAMTASKKKWIGLEPYLYLRVLAIDPAYQRRGVGSLLLDEGLAIADRCGIQAYLEATKVGRPLYARYGFEDKEYMDFDVVKYAPAAKDDPPHEFMVMVRPAGAKKVGGKA</sequence>
<dbReference type="Pfam" id="PF13508">
    <property type="entry name" value="Acetyltransf_7"/>
    <property type="match status" value="1"/>
</dbReference>
<gene>
    <name evidence="2" type="ORF">M437DRAFT_73858</name>
</gene>
<dbReference type="InterPro" id="IPR000182">
    <property type="entry name" value="GNAT_dom"/>
</dbReference>
<feature type="domain" description="N-acetyltransferase" evidence="1">
    <location>
        <begin position="95"/>
        <end position="253"/>
    </location>
</feature>
<name>A0A074W4T1_AURM1</name>
<dbReference type="EMBL" id="KL584828">
    <property type="protein sequence ID" value="KEQ64947.1"/>
    <property type="molecule type" value="Genomic_DNA"/>
</dbReference>
<organism evidence="2 3">
    <name type="scientific">Aureobasidium melanogenum (strain CBS 110374)</name>
    <name type="common">Aureobasidium pullulans var. melanogenum</name>
    <dbReference type="NCBI Taxonomy" id="1043003"/>
    <lineage>
        <taxon>Eukaryota</taxon>
        <taxon>Fungi</taxon>
        <taxon>Dikarya</taxon>
        <taxon>Ascomycota</taxon>
        <taxon>Pezizomycotina</taxon>
        <taxon>Dothideomycetes</taxon>
        <taxon>Dothideomycetidae</taxon>
        <taxon>Dothideales</taxon>
        <taxon>Saccotheciaceae</taxon>
        <taxon>Aureobasidium</taxon>
    </lineage>
</organism>
<dbReference type="InterPro" id="IPR052523">
    <property type="entry name" value="Trichothecene_AcTrans"/>
</dbReference>
<evidence type="ECO:0000313" key="3">
    <source>
        <dbReference type="Proteomes" id="UP000030672"/>
    </source>
</evidence>
<dbReference type="InterPro" id="IPR016181">
    <property type="entry name" value="Acyl_CoA_acyltransferase"/>
</dbReference>
<accession>A0A074W4T1</accession>
<keyword evidence="2" id="KW-0012">Acyltransferase</keyword>
<protein>
    <submittedName>
        <fullName evidence="2">Acyl-CoA N-acyltransferase</fullName>
    </submittedName>
</protein>
<dbReference type="Gene3D" id="3.40.630.30">
    <property type="match status" value="1"/>
</dbReference>
<dbReference type="GeneID" id="63919489"/>
<evidence type="ECO:0000259" key="1">
    <source>
        <dbReference type="PROSITE" id="PS51186"/>
    </source>
</evidence>
<dbReference type="Proteomes" id="UP000030672">
    <property type="component" value="Unassembled WGS sequence"/>
</dbReference>
<dbReference type="GO" id="GO:0016747">
    <property type="term" value="F:acyltransferase activity, transferring groups other than amino-acyl groups"/>
    <property type="evidence" value="ECO:0007669"/>
    <property type="project" value="InterPro"/>
</dbReference>
<dbReference type="HOGENOM" id="CLU_060131_6_5_1"/>
<proteinExistence type="predicted"/>
<dbReference type="AlphaFoldDB" id="A0A074W4T1"/>
<dbReference type="SUPFAM" id="SSF55729">
    <property type="entry name" value="Acyl-CoA N-acyltransferases (Nat)"/>
    <property type="match status" value="1"/>
</dbReference>
<keyword evidence="3" id="KW-1185">Reference proteome</keyword>
<reference evidence="2 3" key="1">
    <citation type="journal article" date="2014" name="BMC Genomics">
        <title>Genome sequencing of four Aureobasidium pullulans varieties: biotechnological potential, stress tolerance, and description of new species.</title>
        <authorList>
            <person name="Gostin Ar C."/>
            <person name="Ohm R.A."/>
            <person name="Kogej T."/>
            <person name="Sonjak S."/>
            <person name="Turk M."/>
            <person name="Zajc J."/>
            <person name="Zalar P."/>
            <person name="Grube M."/>
            <person name="Sun H."/>
            <person name="Han J."/>
            <person name="Sharma A."/>
            <person name="Chiniquy J."/>
            <person name="Ngan C.Y."/>
            <person name="Lipzen A."/>
            <person name="Barry K."/>
            <person name="Grigoriev I.V."/>
            <person name="Gunde-Cimerman N."/>
        </authorList>
    </citation>
    <scope>NUCLEOTIDE SEQUENCE [LARGE SCALE GENOMIC DNA]</scope>
    <source>
        <strain evidence="2 3">CBS 110374</strain>
    </source>
</reference>
<dbReference type="PANTHER" id="PTHR42791:SF1">
    <property type="entry name" value="N-ACETYLTRANSFERASE DOMAIN-CONTAINING PROTEIN"/>
    <property type="match status" value="1"/>
</dbReference>
<dbReference type="RefSeq" id="XP_040881970.1">
    <property type="nucleotide sequence ID" value="XM_041026116.1"/>
</dbReference>
<dbReference type="CDD" id="cd04301">
    <property type="entry name" value="NAT_SF"/>
    <property type="match status" value="1"/>
</dbReference>
<evidence type="ECO:0000313" key="2">
    <source>
        <dbReference type="EMBL" id="KEQ64947.1"/>
    </source>
</evidence>
<dbReference type="PROSITE" id="PS51186">
    <property type="entry name" value="GNAT"/>
    <property type="match status" value="1"/>
</dbReference>
<dbReference type="PANTHER" id="PTHR42791">
    <property type="entry name" value="GNAT FAMILY ACETYLTRANSFERASE"/>
    <property type="match status" value="1"/>
</dbReference>
<dbReference type="STRING" id="1043003.A0A074W4T1"/>
<keyword evidence="2" id="KW-0808">Transferase</keyword>